<keyword evidence="2" id="KW-1185">Reference proteome</keyword>
<sequence length="45" mass="5189">MEDLVLVAHSDIAASRSVKFEEKFKSSYYIHQRLGNGAYKLQTKE</sequence>
<feature type="non-terminal residue" evidence="1">
    <location>
        <position position="45"/>
    </location>
</feature>
<dbReference type="Proteomes" id="UP000789920">
    <property type="component" value="Unassembled WGS sequence"/>
</dbReference>
<protein>
    <submittedName>
        <fullName evidence="1">2417_t:CDS:1</fullName>
    </submittedName>
</protein>
<gene>
    <name evidence="1" type="ORF">RPERSI_LOCUS22478</name>
</gene>
<proteinExistence type="predicted"/>
<evidence type="ECO:0000313" key="2">
    <source>
        <dbReference type="Proteomes" id="UP000789920"/>
    </source>
</evidence>
<accession>A0ACA9RT53</accession>
<reference evidence="1" key="1">
    <citation type="submission" date="2021-06" db="EMBL/GenBank/DDBJ databases">
        <authorList>
            <person name="Kallberg Y."/>
            <person name="Tangrot J."/>
            <person name="Rosling A."/>
        </authorList>
    </citation>
    <scope>NUCLEOTIDE SEQUENCE</scope>
    <source>
        <strain evidence="1">MA461A</strain>
    </source>
</reference>
<comment type="caution">
    <text evidence="1">The sequence shown here is derived from an EMBL/GenBank/DDBJ whole genome shotgun (WGS) entry which is preliminary data.</text>
</comment>
<name>A0ACA9RT53_9GLOM</name>
<dbReference type="EMBL" id="CAJVQC010068149">
    <property type="protein sequence ID" value="CAG8807856.1"/>
    <property type="molecule type" value="Genomic_DNA"/>
</dbReference>
<organism evidence="1 2">
    <name type="scientific">Racocetra persica</name>
    <dbReference type="NCBI Taxonomy" id="160502"/>
    <lineage>
        <taxon>Eukaryota</taxon>
        <taxon>Fungi</taxon>
        <taxon>Fungi incertae sedis</taxon>
        <taxon>Mucoromycota</taxon>
        <taxon>Glomeromycotina</taxon>
        <taxon>Glomeromycetes</taxon>
        <taxon>Diversisporales</taxon>
        <taxon>Gigasporaceae</taxon>
        <taxon>Racocetra</taxon>
    </lineage>
</organism>
<evidence type="ECO:0000313" key="1">
    <source>
        <dbReference type="EMBL" id="CAG8807856.1"/>
    </source>
</evidence>